<keyword evidence="2" id="KW-1185">Reference proteome</keyword>
<accession>A0A6G7YS65</accession>
<dbReference type="Pfam" id="PF13344">
    <property type="entry name" value="Hydrolase_6"/>
    <property type="match status" value="1"/>
</dbReference>
<dbReference type="GO" id="GO:0016791">
    <property type="term" value="F:phosphatase activity"/>
    <property type="evidence" value="ECO:0007669"/>
    <property type="project" value="TreeGrafter"/>
</dbReference>
<gene>
    <name evidence="1" type="ORF">G7077_12365</name>
</gene>
<name>A0A6G7YS65_9SPHN</name>
<reference evidence="1 2" key="1">
    <citation type="submission" date="2020-03" db="EMBL/GenBank/DDBJ databases">
        <title>Sphingomonas sp. nov., isolated from fish.</title>
        <authorList>
            <person name="Hyun D.-W."/>
            <person name="Bae J.-W."/>
        </authorList>
    </citation>
    <scope>NUCLEOTIDE SEQUENCE [LARGE SCALE GENOMIC DNA]</scope>
    <source>
        <strain evidence="1 2">HDW15B</strain>
    </source>
</reference>
<keyword evidence="1" id="KW-0378">Hydrolase</keyword>
<dbReference type="EMBL" id="CP049869">
    <property type="protein sequence ID" value="QIK79583.1"/>
    <property type="molecule type" value="Genomic_DNA"/>
</dbReference>
<protein>
    <submittedName>
        <fullName evidence="1">TIGR01459 family HAD-type hydrolase</fullName>
    </submittedName>
</protein>
<dbReference type="AlphaFoldDB" id="A0A6G7YS65"/>
<organism evidence="1 2">
    <name type="scientific">Sphingomonas piscis</name>
    <dbReference type="NCBI Taxonomy" id="2714943"/>
    <lineage>
        <taxon>Bacteria</taxon>
        <taxon>Pseudomonadati</taxon>
        <taxon>Pseudomonadota</taxon>
        <taxon>Alphaproteobacteria</taxon>
        <taxon>Sphingomonadales</taxon>
        <taxon>Sphingomonadaceae</taxon>
        <taxon>Sphingomonas</taxon>
    </lineage>
</organism>
<dbReference type="SUPFAM" id="SSF56784">
    <property type="entry name" value="HAD-like"/>
    <property type="match status" value="1"/>
</dbReference>
<dbReference type="Proteomes" id="UP000503222">
    <property type="component" value="Chromosome"/>
</dbReference>
<dbReference type="InterPro" id="IPR006356">
    <property type="entry name" value="HAD-SF_hydro_IIA_hyp3"/>
</dbReference>
<dbReference type="NCBIfam" id="TIGR01459">
    <property type="entry name" value="HAD-SF-IIA-hyp4"/>
    <property type="match status" value="1"/>
</dbReference>
<dbReference type="KEGG" id="spii:G7077_12365"/>
<dbReference type="Pfam" id="PF13242">
    <property type="entry name" value="Hydrolase_like"/>
    <property type="match status" value="1"/>
</dbReference>
<dbReference type="InterPro" id="IPR006357">
    <property type="entry name" value="HAD-SF_hydro_IIA"/>
</dbReference>
<evidence type="ECO:0000313" key="1">
    <source>
        <dbReference type="EMBL" id="QIK79583.1"/>
    </source>
</evidence>
<dbReference type="PANTHER" id="PTHR19288">
    <property type="entry name" value="4-NITROPHENYLPHOSPHATASE-RELATED"/>
    <property type="match status" value="1"/>
</dbReference>
<dbReference type="InterPro" id="IPR023214">
    <property type="entry name" value="HAD_sf"/>
</dbReference>
<dbReference type="Gene3D" id="3.40.50.1000">
    <property type="entry name" value="HAD superfamily/HAD-like"/>
    <property type="match status" value="2"/>
</dbReference>
<dbReference type="NCBIfam" id="TIGR01460">
    <property type="entry name" value="HAD-SF-IIA"/>
    <property type="match status" value="1"/>
</dbReference>
<evidence type="ECO:0000313" key="2">
    <source>
        <dbReference type="Proteomes" id="UP000503222"/>
    </source>
</evidence>
<dbReference type="InterPro" id="IPR036412">
    <property type="entry name" value="HAD-like_sf"/>
</dbReference>
<dbReference type="RefSeq" id="WP_166411970.1">
    <property type="nucleotide sequence ID" value="NZ_CP049869.1"/>
</dbReference>
<proteinExistence type="predicted"/>
<dbReference type="GO" id="GO:0005737">
    <property type="term" value="C:cytoplasm"/>
    <property type="evidence" value="ECO:0007669"/>
    <property type="project" value="TreeGrafter"/>
</dbReference>
<sequence length="306" mass="32390">MSFFATPALSFMVAPTQAGQNGKVKVHTACTRGYGAAMTDSFLENMPDRYRLILCDLWGCVHDGVNLYPGAAARLLRWKAEGRCVVLITNAPRTAEYVQRQVSEIGLPRGAWDAITTGGEAGVDALTVLGEPVGFLGTPMDRGVLEERGIEIANDCFRHLACTGLAPDRMAVDLYDADLRRWAADGVVMHCLNPDRVVVRGGILELCAGSLADAYTAVGGKVEWYGKPYPAIYDHALKLGGNPPKEQVLAVGDGLQTDVLGAARAGLDCLFVEGGIGAGEPFPADFAAQNGLGDWKPVATVPSLAG</sequence>
<dbReference type="PANTHER" id="PTHR19288:SF90">
    <property type="entry name" value="OS08G0542600 PROTEIN"/>
    <property type="match status" value="1"/>
</dbReference>